<gene>
    <name evidence="7" type="primary">pgi</name>
    <name evidence="9" type="ORF">HELGO_WM20519</name>
</gene>
<evidence type="ECO:0000256" key="7">
    <source>
        <dbReference type="HAMAP-Rule" id="MF_00473"/>
    </source>
</evidence>
<keyword evidence="4 7" id="KW-0324">Glycolysis</keyword>
<keyword evidence="7" id="KW-0963">Cytoplasm</keyword>
<dbReference type="UniPathway" id="UPA00138"/>
<organism evidence="9">
    <name type="scientific">uncultured Sulfurovum sp</name>
    <dbReference type="NCBI Taxonomy" id="269237"/>
    <lineage>
        <taxon>Bacteria</taxon>
        <taxon>Pseudomonadati</taxon>
        <taxon>Campylobacterota</taxon>
        <taxon>Epsilonproteobacteria</taxon>
        <taxon>Campylobacterales</taxon>
        <taxon>Sulfurovaceae</taxon>
        <taxon>Sulfurovum</taxon>
        <taxon>environmental samples</taxon>
    </lineage>
</organism>
<dbReference type="PRINTS" id="PR00662">
    <property type="entry name" value="G6PISOMERASE"/>
</dbReference>
<dbReference type="Pfam" id="PF00342">
    <property type="entry name" value="PGI"/>
    <property type="match status" value="1"/>
</dbReference>
<evidence type="ECO:0000256" key="1">
    <source>
        <dbReference type="ARBA" id="ARBA00004926"/>
    </source>
</evidence>
<dbReference type="PROSITE" id="PS51463">
    <property type="entry name" value="P_GLUCOSE_ISOMERASE_3"/>
    <property type="match status" value="1"/>
</dbReference>
<keyword evidence="5 7" id="KW-0413">Isomerase</keyword>
<comment type="subcellular location">
    <subcellularLocation>
        <location evidence="7">Cytoplasm</location>
    </subcellularLocation>
</comment>
<comment type="catalytic activity">
    <reaction evidence="6 7 8">
        <text>alpha-D-glucose 6-phosphate = beta-D-fructose 6-phosphate</text>
        <dbReference type="Rhea" id="RHEA:11816"/>
        <dbReference type="ChEBI" id="CHEBI:57634"/>
        <dbReference type="ChEBI" id="CHEBI:58225"/>
        <dbReference type="EC" id="5.3.1.9"/>
    </reaction>
</comment>
<feature type="active site" description="Proton donor" evidence="7">
    <location>
        <position position="254"/>
    </location>
</feature>
<dbReference type="GO" id="GO:0004347">
    <property type="term" value="F:glucose-6-phosphate isomerase activity"/>
    <property type="evidence" value="ECO:0007669"/>
    <property type="project" value="UniProtKB-UniRule"/>
</dbReference>
<dbReference type="GO" id="GO:0097367">
    <property type="term" value="F:carbohydrate derivative binding"/>
    <property type="evidence" value="ECO:0007669"/>
    <property type="project" value="InterPro"/>
</dbReference>
<comment type="pathway">
    <text evidence="7">Carbohydrate biosynthesis; gluconeogenesis.</text>
</comment>
<protein>
    <recommendedName>
        <fullName evidence="7">Glucose-6-phosphate isomerase</fullName>
        <shortName evidence="7">GPI</shortName>
        <ecNumber evidence="7">5.3.1.9</ecNumber>
    </recommendedName>
    <alternativeName>
        <fullName evidence="7">Phosphoglucose isomerase</fullName>
        <shortName evidence="7">PGI</shortName>
    </alternativeName>
    <alternativeName>
        <fullName evidence="7">Phosphohexose isomerase</fullName>
        <shortName evidence="7">PHI</shortName>
    </alternativeName>
</protein>
<dbReference type="InterPro" id="IPR046348">
    <property type="entry name" value="SIS_dom_sf"/>
</dbReference>
<dbReference type="NCBIfam" id="NF003016">
    <property type="entry name" value="PRK03868.1"/>
    <property type="match status" value="1"/>
</dbReference>
<dbReference type="InterPro" id="IPR001672">
    <property type="entry name" value="G6P_Isomerase"/>
</dbReference>
<evidence type="ECO:0000256" key="3">
    <source>
        <dbReference type="ARBA" id="ARBA00022432"/>
    </source>
</evidence>
<dbReference type="CDD" id="cd05015">
    <property type="entry name" value="SIS_PGI_1"/>
    <property type="match status" value="1"/>
</dbReference>
<dbReference type="PROSITE" id="PS00174">
    <property type="entry name" value="P_GLUCOSE_ISOMERASE_2"/>
    <property type="match status" value="1"/>
</dbReference>
<dbReference type="InterPro" id="IPR035482">
    <property type="entry name" value="SIS_PGI_2"/>
</dbReference>
<comment type="function">
    <text evidence="7">Catalyzes the reversible isomerization of glucose-6-phosphate to fructose-6-phosphate.</text>
</comment>
<dbReference type="EMBL" id="CACVAZ010000149">
    <property type="protein sequence ID" value="CAA6822201.1"/>
    <property type="molecule type" value="Genomic_DNA"/>
</dbReference>
<dbReference type="GO" id="GO:0005829">
    <property type="term" value="C:cytosol"/>
    <property type="evidence" value="ECO:0007669"/>
    <property type="project" value="TreeGrafter"/>
</dbReference>
<feature type="active site" evidence="7">
    <location>
        <position position="281"/>
    </location>
</feature>
<sequence>MKNKIHFKVCERQVKEKKQLFTAIENECSSIGYYDLPVQNVDSILNYTDTFEQEIENIVVLGIGGSSLGAKAIYEFLKPVKLPIRNLYFFESTDPLNIMEILSKIELEKSHFLVISKSGTTVETISVFKYLYEKEANPSSYTFITDEDSDLDKFAQEIGSKVFYLPANVGGRFSVLSVVGLLPLALCGVAIKELLRGSNAVKESFFNDGYLKETLLNKAIFYAKYHTTYNINCLFAYSETLRYFTEWYVQLWGESLGKKQRHSAFHVGVTPIGLIGPKDQHSFLQLIVEGTRDKSVTFIKIEDFENELTVPNLTLPHLESLDILNKITFHDLITMQSDSVIEALKEQEDIPLDEILIKRVDEESIGELIYYYELLTSLVGQLIDVDTYNQPGVESGKIILKEKLKNYQYKGKK</sequence>
<dbReference type="PANTHER" id="PTHR11469">
    <property type="entry name" value="GLUCOSE-6-PHOSPHATE ISOMERASE"/>
    <property type="match status" value="1"/>
</dbReference>
<feature type="active site" evidence="7">
    <location>
        <position position="397"/>
    </location>
</feature>
<evidence type="ECO:0000256" key="2">
    <source>
        <dbReference type="ARBA" id="ARBA00006604"/>
    </source>
</evidence>
<evidence type="ECO:0000256" key="6">
    <source>
        <dbReference type="ARBA" id="ARBA00029321"/>
    </source>
</evidence>
<dbReference type="HAMAP" id="MF_00473">
    <property type="entry name" value="G6P_isomerase"/>
    <property type="match status" value="1"/>
</dbReference>
<dbReference type="SUPFAM" id="SSF53697">
    <property type="entry name" value="SIS domain"/>
    <property type="match status" value="1"/>
</dbReference>
<accession>A0A6S6TGG3</accession>
<proteinExistence type="inferred from homology"/>
<comment type="similarity">
    <text evidence="2 7 8">Belongs to the GPI family.</text>
</comment>
<dbReference type="Gene3D" id="3.40.50.10490">
    <property type="entry name" value="Glucose-6-phosphate isomerase like protein, domain 1"/>
    <property type="match status" value="2"/>
</dbReference>
<name>A0A6S6TGG3_9BACT</name>
<evidence type="ECO:0000313" key="9">
    <source>
        <dbReference type="EMBL" id="CAA6822201.1"/>
    </source>
</evidence>
<dbReference type="InterPro" id="IPR018189">
    <property type="entry name" value="Phosphoglucose_isomerase_CS"/>
</dbReference>
<evidence type="ECO:0000256" key="5">
    <source>
        <dbReference type="ARBA" id="ARBA00023235"/>
    </source>
</evidence>
<keyword evidence="3 7" id="KW-0312">Gluconeogenesis</keyword>
<evidence type="ECO:0000256" key="4">
    <source>
        <dbReference type="ARBA" id="ARBA00023152"/>
    </source>
</evidence>
<dbReference type="GO" id="GO:0006096">
    <property type="term" value="P:glycolytic process"/>
    <property type="evidence" value="ECO:0007669"/>
    <property type="project" value="UniProtKB-UniRule"/>
</dbReference>
<reference evidence="9" key="1">
    <citation type="submission" date="2020-01" db="EMBL/GenBank/DDBJ databases">
        <authorList>
            <person name="Meier V. D."/>
            <person name="Meier V D."/>
        </authorList>
    </citation>
    <scope>NUCLEOTIDE SEQUENCE</scope>
    <source>
        <strain evidence="9">HLG_WM_MAG_02</strain>
    </source>
</reference>
<dbReference type="InterPro" id="IPR035476">
    <property type="entry name" value="SIS_PGI_1"/>
</dbReference>
<dbReference type="CDD" id="cd05016">
    <property type="entry name" value="SIS_PGI_2"/>
    <property type="match status" value="1"/>
</dbReference>
<comment type="pathway">
    <text evidence="1 7 8">Carbohydrate degradation; glycolysis; D-glyceraldehyde 3-phosphate and glycerone phosphate from D-glucose: step 2/4.</text>
</comment>
<dbReference type="GO" id="GO:0048029">
    <property type="term" value="F:monosaccharide binding"/>
    <property type="evidence" value="ECO:0007669"/>
    <property type="project" value="TreeGrafter"/>
</dbReference>
<dbReference type="AlphaFoldDB" id="A0A6S6TGG3"/>
<dbReference type="GO" id="GO:0051156">
    <property type="term" value="P:glucose 6-phosphate metabolic process"/>
    <property type="evidence" value="ECO:0007669"/>
    <property type="project" value="TreeGrafter"/>
</dbReference>
<dbReference type="EC" id="5.3.1.9" evidence="7"/>
<dbReference type="UniPathway" id="UPA00109">
    <property type="reaction ID" value="UER00181"/>
</dbReference>
<dbReference type="GO" id="GO:0006094">
    <property type="term" value="P:gluconeogenesis"/>
    <property type="evidence" value="ECO:0007669"/>
    <property type="project" value="UniProtKB-UniRule"/>
</dbReference>
<evidence type="ECO:0000256" key="8">
    <source>
        <dbReference type="RuleBase" id="RU000612"/>
    </source>
</evidence>
<dbReference type="PANTHER" id="PTHR11469:SF1">
    <property type="entry name" value="GLUCOSE-6-PHOSPHATE ISOMERASE"/>
    <property type="match status" value="1"/>
</dbReference>